<name>A0A1Y0CYY8_9GAMM</name>
<dbReference type="OrthoDB" id="7065127at2"/>
<dbReference type="RefSeq" id="WP_086963986.1">
    <property type="nucleotide sequence ID" value="NZ_CP021376.1"/>
</dbReference>
<reference evidence="2" key="1">
    <citation type="submission" date="2017-05" db="EMBL/GenBank/DDBJ databases">
        <authorList>
            <person name="Sung H."/>
        </authorList>
    </citation>
    <scope>NUCLEOTIDE SEQUENCE [LARGE SCALE GENOMIC DNA]</scope>
    <source>
        <strain evidence="2">AMac2203</strain>
    </source>
</reference>
<evidence type="ECO:0000313" key="1">
    <source>
        <dbReference type="EMBL" id="ART80117.1"/>
    </source>
</evidence>
<sequence>MQSGEKVKNSFFSLLGKSMRLLHEAEHTDDNFLKRCLVTSSILTSIYCLEAASNSILEALDEKVSEKDYHLLEKFELVLLNNTDNKIDKGCKEYQSVKRLIQLRNESVHSKVYSKK</sequence>
<accession>A0A1Y0CYY8</accession>
<keyword evidence="2" id="KW-1185">Reference proteome</keyword>
<proteinExistence type="predicted"/>
<organism evidence="1 2">
    <name type="scientific">Oceanisphaera avium</name>
    <dbReference type="NCBI Taxonomy" id="1903694"/>
    <lineage>
        <taxon>Bacteria</taxon>
        <taxon>Pseudomonadati</taxon>
        <taxon>Pseudomonadota</taxon>
        <taxon>Gammaproteobacteria</taxon>
        <taxon>Aeromonadales</taxon>
        <taxon>Aeromonadaceae</taxon>
        <taxon>Oceanisphaera</taxon>
    </lineage>
</organism>
<evidence type="ECO:0008006" key="3">
    <source>
        <dbReference type="Google" id="ProtNLM"/>
    </source>
</evidence>
<dbReference type="EMBL" id="CP021376">
    <property type="protein sequence ID" value="ART80117.1"/>
    <property type="molecule type" value="Genomic_DNA"/>
</dbReference>
<dbReference type="Proteomes" id="UP000243793">
    <property type="component" value="Chromosome"/>
</dbReference>
<dbReference type="KEGG" id="ocm:CBP12_08125"/>
<protein>
    <recommendedName>
        <fullName evidence="3">Apea-like HEPN domain-containing protein</fullName>
    </recommendedName>
</protein>
<gene>
    <name evidence="1" type="ORF">CBP12_08125</name>
</gene>
<evidence type="ECO:0000313" key="2">
    <source>
        <dbReference type="Proteomes" id="UP000243793"/>
    </source>
</evidence>
<dbReference type="AlphaFoldDB" id="A0A1Y0CYY8"/>